<feature type="region of interest" description="Disordered" evidence="1">
    <location>
        <begin position="275"/>
        <end position="295"/>
    </location>
</feature>
<name>A0A4X2K634_VOMUR</name>
<organism evidence="2 3">
    <name type="scientific">Vombatus ursinus</name>
    <name type="common">Common wombat</name>
    <dbReference type="NCBI Taxonomy" id="29139"/>
    <lineage>
        <taxon>Eukaryota</taxon>
        <taxon>Metazoa</taxon>
        <taxon>Chordata</taxon>
        <taxon>Craniata</taxon>
        <taxon>Vertebrata</taxon>
        <taxon>Euteleostomi</taxon>
        <taxon>Mammalia</taxon>
        <taxon>Metatheria</taxon>
        <taxon>Diprotodontia</taxon>
        <taxon>Vombatidae</taxon>
        <taxon>Vombatus</taxon>
    </lineage>
</organism>
<feature type="compositionally biased region" description="Basic and acidic residues" evidence="1">
    <location>
        <begin position="105"/>
        <end position="126"/>
    </location>
</feature>
<evidence type="ECO:0008006" key="4">
    <source>
        <dbReference type="Google" id="ProtNLM"/>
    </source>
</evidence>
<feature type="region of interest" description="Disordered" evidence="1">
    <location>
        <begin position="1"/>
        <end position="140"/>
    </location>
</feature>
<dbReference type="PANTHER" id="PTHR31702:SF2">
    <property type="entry name" value="TESTIS-EXPRESSED PROTEIN 33"/>
    <property type="match status" value="1"/>
</dbReference>
<evidence type="ECO:0000313" key="2">
    <source>
        <dbReference type="Ensembl" id="ENSVURP00010005536.1"/>
    </source>
</evidence>
<keyword evidence="3" id="KW-1185">Reference proteome</keyword>
<reference evidence="3" key="1">
    <citation type="submission" date="2018-12" db="EMBL/GenBank/DDBJ databases">
        <authorList>
            <person name="Yazar S."/>
        </authorList>
    </citation>
    <scope>NUCLEOTIDE SEQUENCE [LARGE SCALE GENOMIC DNA]</scope>
</reference>
<dbReference type="Proteomes" id="UP000314987">
    <property type="component" value="Unassembled WGS sequence"/>
</dbReference>
<reference evidence="2" key="2">
    <citation type="submission" date="2025-08" db="UniProtKB">
        <authorList>
            <consortium name="Ensembl"/>
        </authorList>
    </citation>
    <scope>IDENTIFICATION</scope>
</reference>
<dbReference type="Ensembl" id="ENSVURT00010006270.1">
    <property type="protein sequence ID" value="ENSVURP00010005536.1"/>
    <property type="gene ID" value="ENSVURG00010004333.1"/>
</dbReference>
<dbReference type="Pfam" id="PF15400">
    <property type="entry name" value="TEX33"/>
    <property type="match status" value="1"/>
</dbReference>
<reference evidence="2" key="3">
    <citation type="submission" date="2025-09" db="UniProtKB">
        <authorList>
            <consortium name="Ensembl"/>
        </authorList>
    </citation>
    <scope>IDENTIFICATION</scope>
</reference>
<dbReference type="AlphaFoldDB" id="A0A4X2K634"/>
<dbReference type="InterPro" id="IPR029234">
    <property type="entry name" value="CIMIP4"/>
</dbReference>
<feature type="compositionally biased region" description="Polar residues" evidence="1">
    <location>
        <begin position="33"/>
        <end position="45"/>
    </location>
</feature>
<sequence length="295" mass="32924">IDVAHGSRPPTNSQRLSQKDNGRQSRRGPKTPLDQSHSKNQSPSPLGTPPTRDIIEKSGNRLRTTHSGEPRLNTGSSDGRDIPSRGTVTPRKHGSRGSSRSSRMSSREEVHSSKGAEDCRVPKAEGNDNSGTECQSGMVGKSVSCIPNNIRHKFGSNTVDQLVTEEQARRAIYEVIEGQKRVSSRVSKPRSSMESSAFADYYELGYNMRSNIFQGPPMEIKSLMKDSYTADVIERAVRDPQHWYGRKTDDLGRWHQKNALDLNLQKALDQKIGERSKNLKQEVLRKGHALPPRRS</sequence>
<dbReference type="GeneTree" id="ENSGT00390000013198"/>
<dbReference type="OMA" id="KIGERSK"/>
<evidence type="ECO:0000313" key="3">
    <source>
        <dbReference type="Proteomes" id="UP000314987"/>
    </source>
</evidence>
<feature type="compositionally biased region" description="Basic residues" evidence="1">
    <location>
        <begin position="286"/>
        <end position="295"/>
    </location>
</feature>
<feature type="compositionally biased region" description="Polar residues" evidence="1">
    <location>
        <begin position="61"/>
        <end position="77"/>
    </location>
</feature>
<accession>A0A4X2K634</accession>
<proteinExistence type="predicted"/>
<dbReference type="STRING" id="29139.ENSVURP00010005536"/>
<feature type="compositionally biased region" description="Basic and acidic residues" evidence="1">
    <location>
        <begin position="275"/>
        <end position="285"/>
    </location>
</feature>
<evidence type="ECO:0000256" key="1">
    <source>
        <dbReference type="SAM" id="MobiDB-lite"/>
    </source>
</evidence>
<protein>
    <recommendedName>
        <fullName evidence="4">Testis expressed 33</fullName>
    </recommendedName>
</protein>
<dbReference type="PANTHER" id="PTHR31702">
    <property type="entry name" value="TESTIS-EXPRESSED PROTEIN 33"/>
    <property type="match status" value="1"/>
</dbReference>